<evidence type="ECO:0000313" key="2">
    <source>
        <dbReference type="Proteomes" id="UP000215027"/>
    </source>
</evidence>
<dbReference type="OrthoDB" id="148372at2"/>
<evidence type="ECO:0008006" key="3">
    <source>
        <dbReference type="Google" id="ProtNLM"/>
    </source>
</evidence>
<dbReference type="Proteomes" id="UP000215027">
    <property type="component" value="Chromosome I"/>
</dbReference>
<protein>
    <recommendedName>
        <fullName evidence="3">DUF4058 family protein</fullName>
    </recommendedName>
</protein>
<evidence type="ECO:0000313" key="1">
    <source>
        <dbReference type="EMBL" id="CUS04646.2"/>
    </source>
</evidence>
<dbReference type="InterPro" id="IPR025132">
    <property type="entry name" value="DUF4058"/>
</dbReference>
<accession>A0A160T3N6</accession>
<reference evidence="1" key="1">
    <citation type="submission" date="2016-01" db="EMBL/GenBank/DDBJ databases">
        <authorList>
            <person name="Mcilroy J.S."/>
            <person name="Karst M S."/>
            <person name="Albertsen M."/>
        </authorList>
    </citation>
    <scope>NUCLEOTIDE SEQUENCE</scope>
    <source>
        <strain evidence="1">Cfx-K</strain>
    </source>
</reference>
<gene>
    <name evidence="1" type="ORF">CFX0092_A2768</name>
</gene>
<dbReference type="AlphaFoldDB" id="A0A160T3N6"/>
<dbReference type="Pfam" id="PF13267">
    <property type="entry name" value="DUF4058"/>
    <property type="match status" value="1"/>
</dbReference>
<proteinExistence type="predicted"/>
<dbReference type="RefSeq" id="WP_095043952.1">
    <property type="nucleotide sequence ID" value="NZ_LN890655.1"/>
</dbReference>
<name>A0A160T3N6_9CHLR</name>
<dbReference type="EMBL" id="LN890655">
    <property type="protein sequence ID" value="CUS04646.2"/>
    <property type="molecule type" value="Genomic_DNA"/>
</dbReference>
<organism evidence="1 2">
    <name type="scientific">Candidatus Promineifilum breve</name>
    <dbReference type="NCBI Taxonomy" id="1806508"/>
    <lineage>
        <taxon>Bacteria</taxon>
        <taxon>Bacillati</taxon>
        <taxon>Chloroflexota</taxon>
        <taxon>Ardenticatenia</taxon>
        <taxon>Candidatus Promineifilales</taxon>
        <taxon>Candidatus Promineifilaceae</taxon>
        <taxon>Candidatus Promineifilum</taxon>
    </lineage>
</organism>
<sequence>MPTLFPGMDPYLERPGLWEEIHTALLVGIQQFLTPLVQPRYRVAIERRVYMAVMATDTGQLVGKPDVMLISGRQLRESNVAYRLEPVGAGPIIVQLPAPEEVVERYLEIRDVTSGEVITVLELLSPGNKLSAQGRRQYEEKRAAVLGSRTNLVEIDLLRIGRPFAIDAQQADRARLEQAAYRIVISRATQRPLAEAYLFTIRDPLPAIPIPLRAGEPEPQLPLNDLLHGVYDRGRYDLAVDYSQPPPPPAFAVEDAAWIRGLLLPSNE</sequence>
<keyword evidence="2" id="KW-1185">Reference proteome</keyword>
<dbReference type="KEGG" id="pbf:CFX0092_A2768"/>